<name>A0AAD7JY10_9AGAR</name>
<proteinExistence type="predicted"/>
<dbReference type="Pfam" id="PF13489">
    <property type="entry name" value="Methyltransf_23"/>
    <property type="match status" value="1"/>
</dbReference>
<dbReference type="PANTHER" id="PTHR43591">
    <property type="entry name" value="METHYLTRANSFERASE"/>
    <property type="match status" value="1"/>
</dbReference>
<dbReference type="InterPro" id="IPR029063">
    <property type="entry name" value="SAM-dependent_MTases_sf"/>
</dbReference>
<sequence>MDEHKLHDEPPYRLPSDNTEMAVHISSDRRPRFDIWIQRLSLQHRMWCVLFGGLNPPSLHKINELLSAEDGSSAVLDVGCRSGIWAVEMGETYPHADIIGVDLNVNNDVTLPLNVRFVQLDITLPPRDGGYDVIHARCHLKDPTAFVQTAYAALKPGIPARSPLPFVLN</sequence>
<dbReference type="Proteomes" id="UP001215280">
    <property type="component" value="Unassembled WGS sequence"/>
</dbReference>
<accession>A0AAD7JY10</accession>
<gene>
    <name evidence="1" type="ORF">DFH07DRAFT_952901</name>
</gene>
<organism evidence="1 2">
    <name type="scientific">Mycena maculata</name>
    <dbReference type="NCBI Taxonomy" id="230809"/>
    <lineage>
        <taxon>Eukaryota</taxon>
        <taxon>Fungi</taxon>
        <taxon>Dikarya</taxon>
        <taxon>Basidiomycota</taxon>
        <taxon>Agaricomycotina</taxon>
        <taxon>Agaricomycetes</taxon>
        <taxon>Agaricomycetidae</taxon>
        <taxon>Agaricales</taxon>
        <taxon>Marasmiineae</taxon>
        <taxon>Mycenaceae</taxon>
        <taxon>Mycena</taxon>
    </lineage>
</organism>
<keyword evidence="2" id="KW-1185">Reference proteome</keyword>
<dbReference type="CDD" id="cd02440">
    <property type="entry name" value="AdoMet_MTases"/>
    <property type="match status" value="1"/>
</dbReference>
<dbReference type="PANTHER" id="PTHR43591:SF24">
    <property type="entry name" value="2-METHOXY-6-POLYPRENYL-1,4-BENZOQUINOL METHYLASE, MITOCHONDRIAL"/>
    <property type="match status" value="1"/>
</dbReference>
<keyword evidence="1" id="KW-0489">Methyltransferase</keyword>
<evidence type="ECO:0000313" key="2">
    <source>
        <dbReference type="Proteomes" id="UP001215280"/>
    </source>
</evidence>
<dbReference type="Gene3D" id="3.40.50.150">
    <property type="entry name" value="Vaccinia Virus protein VP39"/>
    <property type="match status" value="1"/>
</dbReference>
<comment type="caution">
    <text evidence="1">The sequence shown here is derived from an EMBL/GenBank/DDBJ whole genome shotgun (WGS) entry which is preliminary data.</text>
</comment>
<evidence type="ECO:0000313" key="1">
    <source>
        <dbReference type="EMBL" id="KAJ7772932.1"/>
    </source>
</evidence>
<dbReference type="SUPFAM" id="SSF53335">
    <property type="entry name" value="S-adenosyl-L-methionine-dependent methyltransferases"/>
    <property type="match status" value="1"/>
</dbReference>
<protein>
    <submittedName>
        <fullName evidence="1">S-adenosyl-L-methionine-dependent methyltransferase</fullName>
    </submittedName>
</protein>
<dbReference type="GO" id="GO:0008168">
    <property type="term" value="F:methyltransferase activity"/>
    <property type="evidence" value="ECO:0007669"/>
    <property type="project" value="UniProtKB-KW"/>
</dbReference>
<dbReference type="GO" id="GO:0032259">
    <property type="term" value="P:methylation"/>
    <property type="evidence" value="ECO:0007669"/>
    <property type="project" value="UniProtKB-KW"/>
</dbReference>
<dbReference type="EMBL" id="JARJLG010000018">
    <property type="protein sequence ID" value="KAJ7772932.1"/>
    <property type="molecule type" value="Genomic_DNA"/>
</dbReference>
<dbReference type="AlphaFoldDB" id="A0AAD7JY10"/>
<reference evidence="1" key="1">
    <citation type="submission" date="2023-03" db="EMBL/GenBank/DDBJ databases">
        <title>Massive genome expansion in bonnet fungi (Mycena s.s.) driven by repeated elements and novel gene families across ecological guilds.</title>
        <authorList>
            <consortium name="Lawrence Berkeley National Laboratory"/>
            <person name="Harder C.B."/>
            <person name="Miyauchi S."/>
            <person name="Viragh M."/>
            <person name="Kuo A."/>
            <person name="Thoen E."/>
            <person name="Andreopoulos B."/>
            <person name="Lu D."/>
            <person name="Skrede I."/>
            <person name="Drula E."/>
            <person name="Henrissat B."/>
            <person name="Morin E."/>
            <person name="Kohler A."/>
            <person name="Barry K."/>
            <person name="LaButti K."/>
            <person name="Morin E."/>
            <person name="Salamov A."/>
            <person name="Lipzen A."/>
            <person name="Mereny Z."/>
            <person name="Hegedus B."/>
            <person name="Baldrian P."/>
            <person name="Stursova M."/>
            <person name="Weitz H."/>
            <person name="Taylor A."/>
            <person name="Grigoriev I.V."/>
            <person name="Nagy L.G."/>
            <person name="Martin F."/>
            <person name="Kauserud H."/>
        </authorList>
    </citation>
    <scope>NUCLEOTIDE SEQUENCE</scope>
    <source>
        <strain evidence="1">CBHHK188m</strain>
    </source>
</reference>
<keyword evidence="1" id="KW-0808">Transferase</keyword>